<evidence type="ECO:0000259" key="1">
    <source>
        <dbReference type="Pfam" id="PF21259"/>
    </source>
</evidence>
<dbReference type="Proteomes" id="UP000181728">
    <property type="component" value="Unassembled WGS sequence"/>
</dbReference>
<sequence length="139" mass="16368">MSIINLFSPMQSFYLTQQMLKNGSETIDVNWNHQADFLYIILSTALIMAFQGKIPELAQLIKQAGNSIHNEQYPYEKTELHFIKGLLNYLKGDRIVAKQSIKESIDVFQVLNSPKLVDLYNRRWQEFLNRQKIDNKKFR</sequence>
<dbReference type="AlphaFoldDB" id="A0A6N3ZYX4"/>
<dbReference type="InterPro" id="IPR010057">
    <property type="entry name" value="Transcription_activator_Rgg_C"/>
</dbReference>
<comment type="caution">
    <text evidence="2">The sequence shown here is derived from an EMBL/GenBank/DDBJ whole genome shotgun (WGS) entry which is preliminary data.</text>
</comment>
<name>A0A6N3ZYX4_OENOE</name>
<gene>
    <name evidence="2" type="ORF">ATX59_08835</name>
</gene>
<feature type="domain" description="HTH-type transcriptional regulator Rgg C-terminal" evidence="1">
    <location>
        <begin position="3"/>
        <end position="121"/>
    </location>
</feature>
<dbReference type="NCBIfam" id="TIGR01716">
    <property type="entry name" value="RGG_Cterm"/>
    <property type="match status" value="1"/>
</dbReference>
<accession>A0A6N3ZYX4</accession>
<reference evidence="2 3" key="1">
    <citation type="journal article" date="2016" name="BMC Genomics">
        <title>Consensus pan-genome assembly of the specialised wine bacterium Oenococcus oeni.</title>
        <authorList>
            <person name="Sternes P.R."/>
            <person name="Borneman A.R."/>
        </authorList>
    </citation>
    <scope>NUCLEOTIDE SEQUENCE [LARGE SCALE GENOMIC DNA]</scope>
    <source>
        <strain evidence="2 3">AWRIB661</strain>
    </source>
</reference>
<evidence type="ECO:0000313" key="3">
    <source>
        <dbReference type="Proteomes" id="UP000181728"/>
    </source>
</evidence>
<dbReference type="EMBL" id="MLOK01000058">
    <property type="protein sequence ID" value="OIM20459.1"/>
    <property type="molecule type" value="Genomic_DNA"/>
</dbReference>
<organism evidence="2 3">
    <name type="scientific">Oenococcus oeni</name>
    <name type="common">Leuconostoc oenos</name>
    <dbReference type="NCBI Taxonomy" id="1247"/>
    <lineage>
        <taxon>Bacteria</taxon>
        <taxon>Bacillati</taxon>
        <taxon>Bacillota</taxon>
        <taxon>Bacilli</taxon>
        <taxon>Lactobacillales</taxon>
        <taxon>Lactobacillaceae</taxon>
        <taxon>Oenococcus</taxon>
    </lineage>
</organism>
<proteinExistence type="predicted"/>
<evidence type="ECO:0000313" key="2">
    <source>
        <dbReference type="EMBL" id="OIM20459.1"/>
    </source>
</evidence>
<protein>
    <recommendedName>
        <fullName evidence="1">HTH-type transcriptional regulator Rgg C-terminal domain-containing protein</fullName>
    </recommendedName>
</protein>
<dbReference type="Pfam" id="PF21259">
    <property type="entry name" value="Rgg_C"/>
    <property type="match status" value="1"/>
</dbReference>